<dbReference type="GO" id="GO:0015764">
    <property type="term" value="P:N-acetylglucosamine transport"/>
    <property type="evidence" value="ECO:0007669"/>
    <property type="project" value="TreeGrafter"/>
</dbReference>
<evidence type="ECO:0000313" key="2">
    <source>
        <dbReference type="Proteomes" id="UP000215332"/>
    </source>
</evidence>
<dbReference type="GO" id="GO:0009401">
    <property type="term" value="P:phosphoenolpyruvate-dependent sugar phosphotransferase system"/>
    <property type="evidence" value="ECO:0007669"/>
    <property type="project" value="InterPro"/>
</dbReference>
<dbReference type="PROSITE" id="PS51098">
    <property type="entry name" value="PTS_EIIB_TYPE_1"/>
    <property type="match status" value="1"/>
</dbReference>
<accession>A0A239WI48</accession>
<dbReference type="eggNOG" id="COG1264">
    <property type="taxonomic scope" value="Bacteria"/>
</dbReference>
<dbReference type="GO" id="GO:0090563">
    <property type="term" value="F:protein-phosphocysteine-sugar phosphotransferase activity"/>
    <property type="evidence" value="ECO:0007669"/>
    <property type="project" value="TreeGrafter"/>
</dbReference>
<dbReference type="Proteomes" id="UP000215332">
    <property type="component" value="Chromosome 1"/>
</dbReference>
<dbReference type="PANTHER" id="PTHR30009:SF4">
    <property type="entry name" value="PTS SYSTEM N-ACETYLGLUCOSAMINE-SPECIFIC EIICBA COMPONENT"/>
    <property type="match status" value="1"/>
</dbReference>
<protein>
    <submittedName>
        <fullName evidence="1">EIICBA-Glc</fullName>
    </submittedName>
</protein>
<reference evidence="1 2" key="1">
    <citation type="submission" date="2017-06" db="EMBL/GenBank/DDBJ databases">
        <authorList>
            <consortium name="Pathogen Informatics"/>
        </authorList>
    </citation>
    <scope>NUCLEOTIDE SEQUENCE [LARGE SCALE GENOMIC DNA]</scope>
    <source>
        <strain evidence="1 2">NCTC11865</strain>
    </source>
</reference>
<dbReference type="InterPro" id="IPR018113">
    <property type="entry name" value="PTrfase_EIIB_Cys"/>
</dbReference>
<dbReference type="GeneID" id="85153531"/>
<dbReference type="KEGG" id="cgrn:4412665_00970"/>
<dbReference type="InterPro" id="IPR001996">
    <property type="entry name" value="PTS_IIB_1"/>
</dbReference>
<proteinExistence type="predicted"/>
<dbReference type="AlphaFoldDB" id="A0A239WI48"/>
<organism evidence="1 2">
    <name type="scientific">Cutibacterium granulosum</name>
    <dbReference type="NCBI Taxonomy" id="33011"/>
    <lineage>
        <taxon>Bacteria</taxon>
        <taxon>Bacillati</taxon>
        <taxon>Actinomycetota</taxon>
        <taxon>Actinomycetes</taxon>
        <taxon>Propionibacteriales</taxon>
        <taxon>Propionibacteriaceae</taxon>
        <taxon>Cutibacterium</taxon>
    </lineage>
</organism>
<dbReference type="GO" id="GO:0005886">
    <property type="term" value="C:plasma membrane"/>
    <property type="evidence" value="ECO:0007669"/>
    <property type="project" value="TreeGrafter"/>
</dbReference>
<dbReference type="InterPro" id="IPR050429">
    <property type="entry name" value="PTS_Glucose_EIICBA"/>
</dbReference>
<dbReference type="InterPro" id="IPR036878">
    <property type="entry name" value="Glu_permease_IIB"/>
</dbReference>
<dbReference type="RefSeq" id="WP_021104482.1">
    <property type="nucleotide sequence ID" value="NZ_AP026710.1"/>
</dbReference>
<dbReference type="SUPFAM" id="SSF55604">
    <property type="entry name" value="Glucose permease domain IIB"/>
    <property type="match status" value="1"/>
</dbReference>
<sequence>MTRPEQVLAAIGGMDNVISIEPCVTRLRCQLREPDQVDRAALRDLGVHGVTVQGDSVQIIVGPDADLLASDIDDLWGGQ</sequence>
<name>A0A239WI48_9ACTN</name>
<dbReference type="NCBIfam" id="TIGR00826">
    <property type="entry name" value="EIIB_glc"/>
    <property type="match status" value="1"/>
</dbReference>
<dbReference type="Gene3D" id="3.30.1360.60">
    <property type="entry name" value="Glucose permease domain IIB"/>
    <property type="match status" value="1"/>
</dbReference>
<dbReference type="PANTHER" id="PTHR30009">
    <property type="entry name" value="CYTOCHROME C-TYPE SYNTHESIS PROTEIN AND PTS TRANSMEMBRANE COMPONENT"/>
    <property type="match status" value="1"/>
</dbReference>
<dbReference type="EMBL" id="LT906441">
    <property type="protein sequence ID" value="SNV33548.1"/>
    <property type="molecule type" value="Genomic_DNA"/>
</dbReference>
<dbReference type="Pfam" id="PF00367">
    <property type="entry name" value="PTS_EIIB"/>
    <property type="match status" value="1"/>
</dbReference>
<gene>
    <name evidence="1" type="primary">ptsG_2</name>
    <name evidence="1" type="ORF">SAMEA4412665_00970</name>
</gene>
<accession>A0A2W5DBF4</accession>
<dbReference type="GO" id="GO:0008982">
    <property type="term" value="F:protein-N(PI)-phosphohistidine-sugar phosphotransferase activity"/>
    <property type="evidence" value="ECO:0007669"/>
    <property type="project" value="InterPro"/>
</dbReference>
<evidence type="ECO:0000313" key="1">
    <source>
        <dbReference type="EMBL" id="SNV33548.1"/>
    </source>
</evidence>